<keyword evidence="4" id="KW-0281">Fimbrium</keyword>
<dbReference type="GO" id="GO:0043709">
    <property type="term" value="P:cell adhesion involved in single-species biofilm formation"/>
    <property type="evidence" value="ECO:0007669"/>
    <property type="project" value="TreeGrafter"/>
</dbReference>
<proteinExistence type="inferred from homology"/>
<evidence type="ECO:0000313" key="7">
    <source>
        <dbReference type="Proteomes" id="UP001155500"/>
    </source>
</evidence>
<sequence length="327" mass="35208">MGLIFSQFLFVREAGAVGMHYYDIDITYDPNSGTFSSYTVGTTATLCPSININDFRYFDFAVSNSSNSLTTLFGSNASKITNYATVINGSASYNGQRIARGVTPSIYSRGTLTATLEFPKTVSGNIFSWTDDLPWALTQKIQVSQIVAVCWGKNGAADYNFLRIRLNPFTLTSPVNIKTCTITSDVNQIINMNSITRAKLISDGEVFGRSFTISTNCGSSSAVKSAYVVFTDGNNSSNTTNVLTTTSGDGYAQGVGLKIYPSGSSTAITYNPEGLTKWVLAESAGYKMSNFQSGSGSQTFDVYYAKTGDTVTAGNVEGLAIYNLFYQ</sequence>
<dbReference type="GO" id="GO:0009289">
    <property type="term" value="C:pilus"/>
    <property type="evidence" value="ECO:0007669"/>
    <property type="project" value="UniProtKB-SubCell"/>
</dbReference>
<dbReference type="InterPro" id="IPR000259">
    <property type="entry name" value="Adhesion_dom_fimbrial"/>
</dbReference>
<evidence type="ECO:0000259" key="5">
    <source>
        <dbReference type="Pfam" id="PF00419"/>
    </source>
</evidence>
<comment type="caution">
    <text evidence="6">The sequence shown here is derived from an EMBL/GenBank/DDBJ whole genome shotgun (WGS) entry which is preliminary data.</text>
</comment>
<dbReference type="Proteomes" id="UP001155500">
    <property type="component" value="Unassembled WGS sequence"/>
</dbReference>
<evidence type="ECO:0000256" key="3">
    <source>
        <dbReference type="ARBA" id="ARBA00022729"/>
    </source>
</evidence>
<evidence type="ECO:0000313" key="6">
    <source>
        <dbReference type="EMBL" id="MDG6894733.1"/>
    </source>
</evidence>
<gene>
    <name evidence="6" type="ORF">A6A20_03635</name>
</gene>
<feature type="domain" description="Fimbrial-type adhesion" evidence="5">
    <location>
        <begin position="178"/>
        <end position="327"/>
    </location>
</feature>
<dbReference type="SUPFAM" id="SSF49401">
    <property type="entry name" value="Bacterial adhesins"/>
    <property type="match status" value="1"/>
</dbReference>
<evidence type="ECO:0000256" key="4">
    <source>
        <dbReference type="ARBA" id="ARBA00023263"/>
    </source>
</evidence>
<dbReference type="InterPro" id="IPR050263">
    <property type="entry name" value="Bact_Fimbrial_Adh_Pro"/>
</dbReference>
<name>A0A9X4SL62_9PAST</name>
<keyword evidence="7" id="KW-1185">Reference proteome</keyword>
<dbReference type="AlphaFoldDB" id="A0A9X4SL62"/>
<comment type="subcellular location">
    <subcellularLocation>
        <location evidence="1">Fimbrium</location>
    </subcellularLocation>
</comment>
<organism evidence="6 7">
    <name type="scientific">Volucribacter amazonae</name>
    <dbReference type="NCBI Taxonomy" id="256731"/>
    <lineage>
        <taxon>Bacteria</taxon>
        <taxon>Pseudomonadati</taxon>
        <taxon>Pseudomonadota</taxon>
        <taxon>Gammaproteobacteria</taxon>
        <taxon>Pasteurellales</taxon>
        <taxon>Pasteurellaceae</taxon>
        <taxon>Volucribacter</taxon>
    </lineage>
</organism>
<evidence type="ECO:0000256" key="2">
    <source>
        <dbReference type="ARBA" id="ARBA00006671"/>
    </source>
</evidence>
<comment type="similarity">
    <text evidence="2">Belongs to the fimbrial protein family.</text>
</comment>
<keyword evidence="3" id="KW-0732">Signal</keyword>
<dbReference type="Pfam" id="PF00419">
    <property type="entry name" value="Fimbrial"/>
    <property type="match status" value="1"/>
</dbReference>
<reference evidence="6" key="1">
    <citation type="submission" date="2016-03" db="EMBL/GenBank/DDBJ databases">
        <title>Co-evolution between Pasteurellaceae and their hosts.</title>
        <authorList>
            <person name="Hansen M.J."/>
            <person name="Bojesen A.M."/>
            <person name="Planet P."/>
        </authorList>
    </citation>
    <scope>NUCLEOTIDE SEQUENCE</scope>
    <source>
        <strain evidence="6">146/S8/89</strain>
    </source>
</reference>
<evidence type="ECO:0000256" key="1">
    <source>
        <dbReference type="ARBA" id="ARBA00004561"/>
    </source>
</evidence>
<protein>
    <recommendedName>
        <fullName evidence="5">Fimbrial-type adhesion domain-containing protein</fullName>
    </recommendedName>
</protein>
<accession>A0A9X4SL62</accession>
<dbReference type="InterPro" id="IPR008966">
    <property type="entry name" value="Adhesion_dom_sf"/>
</dbReference>
<dbReference type="PANTHER" id="PTHR33420:SF3">
    <property type="entry name" value="FIMBRIAL SUBUNIT ELFA"/>
    <property type="match status" value="1"/>
</dbReference>
<dbReference type="EMBL" id="LWID01000001">
    <property type="protein sequence ID" value="MDG6894733.1"/>
    <property type="molecule type" value="Genomic_DNA"/>
</dbReference>
<dbReference type="InterPro" id="IPR036937">
    <property type="entry name" value="Adhesion_dom_fimbrial_sf"/>
</dbReference>
<dbReference type="PANTHER" id="PTHR33420">
    <property type="entry name" value="FIMBRIAL SUBUNIT ELFA-RELATED"/>
    <property type="match status" value="1"/>
</dbReference>
<dbReference type="Gene3D" id="2.60.40.1090">
    <property type="entry name" value="Fimbrial-type adhesion domain"/>
    <property type="match status" value="1"/>
</dbReference>